<sequence length="98" mass="10075">MKVGKDSVVTGNVAPDSTVGDRSVVVGPTDSRGNTIHNKPMAVGYGAKAGPDSIAIGAHANAGTQPTKAWWERPLGILVLTVVGTFIAAGLIYFVGWN</sequence>
<keyword evidence="2" id="KW-1133">Transmembrane helix</keyword>
<gene>
    <name evidence="3" type="ORF">A2W18_00655</name>
</gene>
<keyword evidence="2" id="KW-0472">Membrane</keyword>
<accession>A0A1F6V5A1</accession>
<feature type="transmembrane region" description="Helical" evidence="2">
    <location>
        <begin position="75"/>
        <end position="95"/>
    </location>
</feature>
<name>A0A1F6V5A1_9PROT</name>
<dbReference type="AlphaFoldDB" id="A0A1F6V5A1"/>
<feature type="region of interest" description="Disordered" evidence="1">
    <location>
        <begin position="1"/>
        <end position="37"/>
    </location>
</feature>
<evidence type="ECO:0000313" key="3">
    <source>
        <dbReference type="EMBL" id="OGI64795.1"/>
    </source>
</evidence>
<comment type="caution">
    <text evidence="3">The sequence shown here is derived from an EMBL/GenBank/DDBJ whole genome shotgun (WGS) entry which is preliminary data.</text>
</comment>
<evidence type="ECO:0000256" key="1">
    <source>
        <dbReference type="SAM" id="MobiDB-lite"/>
    </source>
</evidence>
<keyword evidence="2" id="KW-0812">Transmembrane</keyword>
<protein>
    <submittedName>
        <fullName evidence="3">Uncharacterized protein</fullName>
    </submittedName>
</protein>
<proteinExistence type="predicted"/>
<evidence type="ECO:0000256" key="2">
    <source>
        <dbReference type="SAM" id="Phobius"/>
    </source>
</evidence>
<evidence type="ECO:0000313" key="4">
    <source>
        <dbReference type="Proteomes" id="UP000179076"/>
    </source>
</evidence>
<dbReference type="EMBL" id="MFSP01000120">
    <property type="protein sequence ID" value="OGI64795.1"/>
    <property type="molecule type" value="Genomic_DNA"/>
</dbReference>
<organism evidence="3 4">
    <name type="scientific">Candidatus Muproteobacteria bacterium RBG_16_60_9</name>
    <dbReference type="NCBI Taxonomy" id="1817755"/>
    <lineage>
        <taxon>Bacteria</taxon>
        <taxon>Pseudomonadati</taxon>
        <taxon>Pseudomonadota</taxon>
        <taxon>Candidatus Muproteobacteria</taxon>
    </lineage>
</organism>
<dbReference type="Proteomes" id="UP000179076">
    <property type="component" value="Unassembled WGS sequence"/>
</dbReference>
<reference evidence="3 4" key="1">
    <citation type="journal article" date="2016" name="Nat. Commun.">
        <title>Thousands of microbial genomes shed light on interconnected biogeochemical processes in an aquifer system.</title>
        <authorList>
            <person name="Anantharaman K."/>
            <person name="Brown C.T."/>
            <person name="Hug L.A."/>
            <person name="Sharon I."/>
            <person name="Castelle C.J."/>
            <person name="Probst A.J."/>
            <person name="Thomas B.C."/>
            <person name="Singh A."/>
            <person name="Wilkins M.J."/>
            <person name="Karaoz U."/>
            <person name="Brodie E.L."/>
            <person name="Williams K.H."/>
            <person name="Hubbard S.S."/>
            <person name="Banfield J.F."/>
        </authorList>
    </citation>
    <scope>NUCLEOTIDE SEQUENCE [LARGE SCALE GENOMIC DNA]</scope>
</reference>